<feature type="domain" description="DUF4145" evidence="1">
    <location>
        <begin position="134"/>
        <end position="208"/>
    </location>
</feature>
<gene>
    <name evidence="2" type="ORF">STRMA_0600</name>
</gene>
<evidence type="ECO:0000313" key="3">
    <source>
        <dbReference type="Proteomes" id="UP000003573"/>
    </source>
</evidence>
<dbReference type="AlphaFoldDB" id="G5JU59"/>
<accession>G5JU59</accession>
<dbReference type="Proteomes" id="UP000003573">
    <property type="component" value="Unassembled WGS sequence"/>
</dbReference>
<dbReference type="RefSeq" id="WP_003078705.1">
    <property type="nucleotide sequence ID" value="NZ_AEUW02000001.1"/>
</dbReference>
<sequence length="264" mass="29774">MVIDIQETSPKRKENFDSKLLGYNTPMNSKGLICPYCSSLASHRWISRELDFDPNPQTIKEEKNPNITTYILQAKCLACNKISIWIKTINTSHNIFNDTDKSEFEKLIYPQKTMEEIPLPSLDMPQTICSLYLEARAILGKSPKAAAALSRLAIEELLKYLGNKENSLDENINALLTKGLPKEVKEMLIKAQVLGDEAIAPGKINSHDNKELALSLLKLLNFIVNNQISQNKEIQTISSILLNSLSEPMIEIHQQQILDAKELK</sequence>
<proteinExistence type="predicted"/>
<dbReference type="EMBL" id="AEUW02000001">
    <property type="protein sequence ID" value="EHJ51651.1"/>
    <property type="molecule type" value="Genomic_DNA"/>
</dbReference>
<dbReference type="Pfam" id="PF13643">
    <property type="entry name" value="DUF4145"/>
    <property type="match status" value="1"/>
</dbReference>
<dbReference type="OrthoDB" id="9808624at2"/>
<name>G5JU59_9STRE</name>
<evidence type="ECO:0000259" key="1">
    <source>
        <dbReference type="Pfam" id="PF13643"/>
    </source>
</evidence>
<keyword evidence="3" id="KW-1185">Reference proteome</keyword>
<dbReference type="InterPro" id="IPR025285">
    <property type="entry name" value="DUF4145"/>
</dbReference>
<protein>
    <recommendedName>
        <fullName evidence="1">DUF4145 domain-containing protein</fullName>
    </recommendedName>
</protein>
<reference evidence="2 3" key="1">
    <citation type="journal article" date="2014" name="Int. J. Syst. Evol. Microbiol.">
        <title>Phylogenomics and the dynamic genome evolution of the genus Streptococcus.</title>
        <authorList>
            <consortium name="The Broad Institute Genome Sequencing Platform"/>
            <person name="Richards V.P."/>
            <person name="Palmer S.R."/>
            <person name="Pavinski Bitar P.D."/>
            <person name="Qin X."/>
            <person name="Weinstock G.M."/>
            <person name="Highlander S.K."/>
            <person name="Town C.D."/>
            <person name="Burne R.A."/>
            <person name="Stanhope M.J."/>
        </authorList>
    </citation>
    <scope>NUCLEOTIDE SEQUENCE [LARGE SCALE GENOMIC DNA]</scope>
    <source>
        <strain evidence="2 3">NCTC 11558</strain>
    </source>
</reference>
<comment type="caution">
    <text evidence="2">The sequence shown here is derived from an EMBL/GenBank/DDBJ whole genome shotgun (WGS) entry which is preliminary data.</text>
</comment>
<evidence type="ECO:0000313" key="2">
    <source>
        <dbReference type="EMBL" id="EHJ51651.1"/>
    </source>
</evidence>
<organism evidence="2 3">
    <name type="scientific">Streptococcus macacae NCTC 11558</name>
    <dbReference type="NCBI Taxonomy" id="764298"/>
    <lineage>
        <taxon>Bacteria</taxon>
        <taxon>Bacillati</taxon>
        <taxon>Bacillota</taxon>
        <taxon>Bacilli</taxon>
        <taxon>Lactobacillales</taxon>
        <taxon>Streptococcaceae</taxon>
        <taxon>Streptococcus</taxon>
    </lineage>
</organism>